<feature type="signal peptide" evidence="2">
    <location>
        <begin position="1"/>
        <end position="20"/>
    </location>
</feature>
<evidence type="ECO:0000313" key="4">
    <source>
        <dbReference type="Proteomes" id="UP000244925"/>
    </source>
</evidence>
<dbReference type="AlphaFoldDB" id="A0A2V1IVH3"/>
<dbReference type="Pfam" id="PF19841">
    <property type="entry name" value="GldN"/>
    <property type="match status" value="1"/>
</dbReference>
<feature type="chain" id="PRO_5016081060" evidence="2">
    <location>
        <begin position="21"/>
        <end position="359"/>
    </location>
</feature>
<sequence>MKRILTAIIIMSAAMPCIMAQKSVSSGISRKSATSDTHRTTARGGVNTAAGSATEVKTTDPAWMNVVYRSLDLNDPANAVLYYPEEAADGQDNLFRLMLRLIAGNNITAYEYLDGRENFSETNRLNVKDMLDRFQIMHTDAKGSTERRPLYEIADVDMPSTEILSYFIIESNEFDRRDSRMRRRIEAICPVLHRTEEFGQEAVRYPMFWVRYDDLKPHLALTSVFLSDENHVASSTLEDYFNLNLYNGEIFKTRNLRNKSMSQLYPDPDDLKHARDSIDKRIDAFADALWVPDPEEIARREEMKAASDTTTAATADAPKSRRISAARGASKKADKTVKKKSRSRRSTPAATRSVRNRRK</sequence>
<organism evidence="3 4">
    <name type="scientific">Paramuribaculum intestinale</name>
    <dbReference type="NCBI Taxonomy" id="2094151"/>
    <lineage>
        <taxon>Bacteria</taxon>
        <taxon>Pseudomonadati</taxon>
        <taxon>Bacteroidota</taxon>
        <taxon>Bacteroidia</taxon>
        <taxon>Bacteroidales</taxon>
        <taxon>Muribaculaceae</taxon>
        <taxon>Paramuribaculum</taxon>
    </lineage>
</organism>
<feature type="region of interest" description="Disordered" evidence="1">
    <location>
        <begin position="300"/>
        <end position="359"/>
    </location>
</feature>
<dbReference type="InterPro" id="IPR019847">
    <property type="entry name" value="Gliding_motility_assoc_GldN"/>
</dbReference>
<feature type="compositionally biased region" description="Low complexity" evidence="1">
    <location>
        <begin position="306"/>
        <end position="317"/>
    </location>
</feature>
<dbReference type="RefSeq" id="WP_107035221.1">
    <property type="nucleotide sequence ID" value="NZ_CAONGC010000006.1"/>
</dbReference>
<protein>
    <submittedName>
        <fullName evidence="3">Gliding motility protein GldN</fullName>
    </submittedName>
</protein>
<proteinExistence type="predicted"/>
<reference evidence="4" key="1">
    <citation type="submission" date="2018-02" db="EMBL/GenBank/DDBJ databases">
        <authorList>
            <person name="Clavel T."/>
            <person name="Strowig T."/>
        </authorList>
    </citation>
    <scope>NUCLEOTIDE SEQUENCE [LARGE SCALE GENOMIC DNA]</scope>
    <source>
        <strain evidence="4">DSM 100764</strain>
    </source>
</reference>
<gene>
    <name evidence="3" type="ORF">C5O25_02820</name>
</gene>
<dbReference type="Proteomes" id="UP000244925">
    <property type="component" value="Unassembled WGS sequence"/>
</dbReference>
<keyword evidence="4" id="KW-1185">Reference proteome</keyword>
<keyword evidence="2" id="KW-0732">Signal</keyword>
<feature type="region of interest" description="Disordered" evidence="1">
    <location>
        <begin position="29"/>
        <end position="52"/>
    </location>
</feature>
<dbReference type="NCBIfam" id="TIGR03523">
    <property type="entry name" value="GldN"/>
    <property type="match status" value="1"/>
</dbReference>
<accession>A0A2V1IVH3</accession>
<evidence type="ECO:0000256" key="1">
    <source>
        <dbReference type="SAM" id="MobiDB-lite"/>
    </source>
</evidence>
<dbReference type="GeneID" id="93424518"/>
<evidence type="ECO:0000256" key="2">
    <source>
        <dbReference type="SAM" id="SignalP"/>
    </source>
</evidence>
<comment type="caution">
    <text evidence="3">The sequence shown here is derived from an EMBL/GenBank/DDBJ whole genome shotgun (WGS) entry which is preliminary data.</text>
</comment>
<evidence type="ECO:0000313" key="3">
    <source>
        <dbReference type="EMBL" id="PWB08833.1"/>
    </source>
</evidence>
<name>A0A2V1IVH3_9BACT</name>
<dbReference type="EMBL" id="PUBV01000004">
    <property type="protein sequence ID" value="PWB08833.1"/>
    <property type="molecule type" value="Genomic_DNA"/>
</dbReference>